<feature type="transmembrane region" description="Helical" evidence="1">
    <location>
        <begin position="44"/>
        <end position="62"/>
    </location>
</feature>
<keyword evidence="1" id="KW-0812">Transmembrane</keyword>
<evidence type="ECO:0000313" key="2">
    <source>
        <dbReference type="EMBL" id="GAA4460957.1"/>
    </source>
</evidence>
<dbReference type="Proteomes" id="UP001500067">
    <property type="component" value="Unassembled WGS sequence"/>
</dbReference>
<protein>
    <submittedName>
        <fullName evidence="2">DUF3810 domain-containing protein</fullName>
    </submittedName>
</protein>
<organism evidence="2 3">
    <name type="scientific">Nemorincola caseinilytica</name>
    <dbReference type="NCBI Taxonomy" id="2054315"/>
    <lineage>
        <taxon>Bacteria</taxon>
        <taxon>Pseudomonadati</taxon>
        <taxon>Bacteroidota</taxon>
        <taxon>Chitinophagia</taxon>
        <taxon>Chitinophagales</taxon>
        <taxon>Chitinophagaceae</taxon>
        <taxon>Nemorincola</taxon>
    </lineage>
</organism>
<keyword evidence="1" id="KW-0472">Membrane</keyword>
<comment type="caution">
    <text evidence="2">The sequence shown here is derived from an EMBL/GenBank/DDBJ whole genome shotgun (WGS) entry which is preliminary data.</text>
</comment>
<keyword evidence="3" id="KW-1185">Reference proteome</keyword>
<feature type="transmembrane region" description="Helical" evidence="1">
    <location>
        <begin position="74"/>
        <end position="96"/>
    </location>
</feature>
<name>A0ABP8N6X6_9BACT</name>
<reference evidence="3" key="1">
    <citation type="journal article" date="2019" name="Int. J. Syst. Evol. Microbiol.">
        <title>The Global Catalogue of Microorganisms (GCM) 10K type strain sequencing project: providing services to taxonomists for standard genome sequencing and annotation.</title>
        <authorList>
            <consortium name="The Broad Institute Genomics Platform"/>
            <consortium name="The Broad Institute Genome Sequencing Center for Infectious Disease"/>
            <person name="Wu L."/>
            <person name="Ma J."/>
        </authorList>
    </citation>
    <scope>NUCLEOTIDE SEQUENCE [LARGE SCALE GENOMIC DNA]</scope>
    <source>
        <strain evidence="3">JCM 32105</strain>
    </source>
</reference>
<dbReference type="Pfam" id="PF12725">
    <property type="entry name" value="DUF3810"/>
    <property type="match status" value="1"/>
</dbReference>
<evidence type="ECO:0000313" key="3">
    <source>
        <dbReference type="Proteomes" id="UP001500067"/>
    </source>
</evidence>
<accession>A0ABP8N6X6</accession>
<gene>
    <name evidence="2" type="ORF">GCM10023093_04710</name>
</gene>
<proteinExistence type="predicted"/>
<sequence>MWSLIFLFSQVRGFVSFYSNGVYPLVQSARCTLFHIIPFSVGDVLYILGGLWLLLTLLRWVYYLRRFGIHKDRLLGSVLNTLNVLLCIYLVFLLAWGGNYYKDPLAKSWGLPTSKKLPKEVRIAKHKQDVKDFARFLAGRLATYATEYTPLTPTYINERALAYYREFTDSKVKENGVWIKPTLFAPLMLRMGVDGYYNPFTGEGQANMRQPLFLMPFIVCHEMAHQAGIAAEGDANLLAYALCTSVSDHTFRYSAYLNLWLYTSHRLYRQDSVLARQLEGALPTITRRHIDTLEEIYRRYHGAVSAYTSDIYDGYLRMQQQEGISSYGNVVREAWALEQARKTGLKKVIRIF</sequence>
<evidence type="ECO:0000256" key="1">
    <source>
        <dbReference type="SAM" id="Phobius"/>
    </source>
</evidence>
<dbReference type="InterPro" id="IPR024294">
    <property type="entry name" value="DUF3810"/>
</dbReference>
<keyword evidence="1" id="KW-1133">Transmembrane helix</keyword>
<dbReference type="EMBL" id="BAABFA010000005">
    <property type="protein sequence ID" value="GAA4460957.1"/>
    <property type="molecule type" value="Genomic_DNA"/>
</dbReference>